<evidence type="ECO:0000313" key="1">
    <source>
        <dbReference type="EMBL" id="MBK6006293.1"/>
    </source>
</evidence>
<comment type="caution">
    <text evidence="1">The sequence shown here is derived from an EMBL/GenBank/DDBJ whole genome shotgun (WGS) entry which is preliminary data.</text>
</comment>
<organism evidence="1 2">
    <name type="scientific">Ramlibacter ginsenosidimutans</name>
    <dbReference type="NCBI Taxonomy" id="502333"/>
    <lineage>
        <taxon>Bacteria</taxon>
        <taxon>Pseudomonadati</taxon>
        <taxon>Pseudomonadota</taxon>
        <taxon>Betaproteobacteria</taxon>
        <taxon>Burkholderiales</taxon>
        <taxon>Comamonadaceae</taxon>
        <taxon>Ramlibacter</taxon>
    </lineage>
</organism>
<protein>
    <recommendedName>
        <fullName evidence="3">DUF5615 domain-containing protein</fullName>
    </recommendedName>
</protein>
<keyword evidence="2" id="KW-1185">Reference proteome</keyword>
<dbReference type="EMBL" id="JAEPWM010000002">
    <property type="protein sequence ID" value="MBK6006293.1"/>
    <property type="molecule type" value="Genomic_DNA"/>
</dbReference>
<gene>
    <name evidence="1" type="ORF">JJB11_09345</name>
</gene>
<name>A0A934TRX4_9BURK</name>
<evidence type="ECO:0000313" key="2">
    <source>
        <dbReference type="Proteomes" id="UP000630528"/>
    </source>
</evidence>
<proteinExistence type="predicted"/>
<reference evidence="1" key="2">
    <citation type="submission" date="2021-01" db="EMBL/GenBank/DDBJ databases">
        <authorList>
            <person name="Kang M."/>
        </authorList>
    </citation>
    <scope>NUCLEOTIDE SEQUENCE</scope>
    <source>
        <strain evidence="1">KACC 17527</strain>
    </source>
</reference>
<reference evidence="1" key="1">
    <citation type="journal article" date="2012" name="J. Microbiol. Biotechnol.">
        <title>Ramlibacter ginsenosidimutans sp. nov., with ginsenoside-converting activity.</title>
        <authorList>
            <person name="Wang L."/>
            <person name="An D.S."/>
            <person name="Kim S.G."/>
            <person name="Jin F.X."/>
            <person name="Kim S.C."/>
            <person name="Lee S.T."/>
            <person name="Im W.T."/>
        </authorList>
    </citation>
    <scope>NUCLEOTIDE SEQUENCE</scope>
    <source>
        <strain evidence="1">KACC 17527</strain>
    </source>
</reference>
<evidence type="ECO:0008006" key="3">
    <source>
        <dbReference type="Google" id="ProtNLM"/>
    </source>
</evidence>
<dbReference type="RefSeq" id="WP_201168912.1">
    <property type="nucleotide sequence ID" value="NZ_JAEPWM010000002.1"/>
</dbReference>
<accession>A0A934TRX4</accession>
<sequence>MRILFDQGTPAPLRHALANHSVETAYELGWSTLQNGALIAAADQGGFDILVTTDKNLQYQQNLTGRRLAVVVLSTTSWPRIRTATTKILAALDTATRGIYVEVAVD</sequence>
<dbReference type="AlphaFoldDB" id="A0A934TRX4"/>
<dbReference type="Proteomes" id="UP000630528">
    <property type="component" value="Unassembled WGS sequence"/>
</dbReference>